<dbReference type="GO" id="GO:0006508">
    <property type="term" value="P:proteolysis"/>
    <property type="evidence" value="ECO:0007669"/>
    <property type="project" value="InterPro"/>
</dbReference>
<reference evidence="7 9" key="2">
    <citation type="submission" date="2018-10" db="EMBL/GenBank/DDBJ databases">
        <title>Genomic Encyclopedia of Type Strains, Phase IV (KMG-IV): sequencing the most valuable type-strain genomes for metagenomic binning, comparative biology and taxonomic classification.</title>
        <authorList>
            <person name="Goeker M."/>
        </authorList>
    </citation>
    <scope>NUCLEOTIDE SEQUENCE [LARGE SCALE GENOMIC DNA]</scope>
    <source>
        <strain evidence="7 9">DSM 19791</strain>
    </source>
</reference>
<dbReference type="RefSeq" id="WP_160119115.1">
    <property type="nucleotide sequence ID" value="NZ_AP018711.1"/>
</dbReference>
<dbReference type="InterPro" id="IPR018114">
    <property type="entry name" value="TRYPSIN_HIS"/>
</dbReference>
<dbReference type="Gene3D" id="2.40.10.10">
    <property type="entry name" value="Trypsin-like serine proteases"/>
    <property type="match status" value="1"/>
</dbReference>
<dbReference type="NCBIfam" id="TIGR02595">
    <property type="entry name" value="PEP_CTERM"/>
    <property type="match status" value="1"/>
</dbReference>
<feature type="transmembrane region" description="Helical" evidence="3">
    <location>
        <begin position="361"/>
        <end position="382"/>
    </location>
</feature>
<dbReference type="InterPro" id="IPR009003">
    <property type="entry name" value="Peptidase_S1_PA"/>
</dbReference>
<dbReference type="KEGG" id="smic:SmB9_13950"/>
<protein>
    <submittedName>
        <fullName evidence="7">Secreted protein with PEP-CTERM sorting signal/MYXO-CTERM domain-containing protein</fullName>
    </submittedName>
</protein>
<gene>
    <name evidence="7" type="ORF">DFR51_0364</name>
    <name evidence="6" type="ORF">SmB9_13950</name>
</gene>
<dbReference type="PANTHER" id="PTHR24276">
    <property type="entry name" value="POLYSERASE-RELATED"/>
    <property type="match status" value="1"/>
</dbReference>
<keyword evidence="3" id="KW-1133">Transmembrane helix</keyword>
<feature type="chain" id="PRO_5042125033" evidence="4">
    <location>
        <begin position="25"/>
        <end position="389"/>
    </location>
</feature>
<dbReference type="InterPro" id="IPR050430">
    <property type="entry name" value="Peptidase_S1"/>
</dbReference>
<proteinExistence type="inferred from homology"/>
<reference evidence="6 8" key="1">
    <citation type="submission" date="2018-06" db="EMBL/GenBank/DDBJ databases">
        <title>Complete Genome Sequence of the Microcystin-Degrading Bacterium Sphingosinicella microcystinivorans Strain B-9.</title>
        <authorList>
            <person name="Jin H."/>
            <person name="Nishizawa T."/>
            <person name="Guo Y."/>
            <person name="Nishizawa A."/>
            <person name="Park H."/>
            <person name="Kato H."/>
            <person name="Tsuji K."/>
            <person name="Harada K."/>
        </authorList>
    </citation>
    <scope>NUCLEOTIDE SEQUENCE [LARGE SCALE GENOMIC DNA]</scope>
    <source>
        <strain evidence="6 8">B9</strain>
    </source>
</reference>
<keyword evidence="4" id="KW-0732">Signal</keyword>
<accession>A0AAD1D5G5</accession>
<dbReference type="AlphaFoldDB" id="A0AAD1D5G5"/>
<dbReference type="PANTHER" id="PTHR24276:SF98">
    <property type="entry name" value="FI18310P1-RELATED"/>
    <property type="match status" value="1"/>
</dbReference>
<evidence type="ECO:0000256" key="4">
    <source>
        <dbReference type="SAM" id="SignalP"/>
    </source>
</evidence>
<dbReference type="PROSITE" id="PS50240">
    <property type="entry name" value="TRYPSIN_DOM"/>
    <property type="match status" value="1"/>
</dbReference>
<dbReference type="EMBL" id="RBWX01000007">
    <property type="protein sequence ID" value="RKS90822.1"/>
    <property type="molecule type" value="Genomic_DNA"/>
</dbReference>
<dbReference type="Proteomes" id="UP000275727">
    <property type="component" value="Chromosome"/>
</dbReference>
<keyword evidence="3" id="KW-0812">Transmembrane</keyword>
<sequence>MQKSILVGASAIALGLVASSSALAGGITKVSMADNKALLQPKLVVSSASQVNDPQFKIGASAYSGVGGLIMNTDSLDAAGFITVCTGTFIAADVVVTAAHCVDDSDLNRIRFRTGAGNGLAGTTFDAEYEAFSYWVHPDFDFPSNDIAFIKLKKSAANGEEIYGVYTENDELGQIHTKVGFGTTGEGTAGTRGITPATDDFDKRAGNNIYEGLGSDIFSDVGDGVLLFDFDSGLDENDVFGTVDRAFCGGLELCFAHDTGVVIDGVRTEANSSPGDSGGPTFIDGLIAGITSFGITGGIFDGGCGPGFIDPDSNAPGVDAGVTPVSNACTNSSFGEISGDTRVSFYLDEIYAMLRGDLRMIFLPEPGMIGLFGLGVVGALAARRRRKTA</sequence>
<name>A0AAD1D5G5_SPHMI</name>
<dbReference type="PROSITE" id="PS00134">
    <property type="entry name" value="TRYPSIN_HIS"/>
    <property type="match status" value="1"/>
</dbReference>
<evidence type="ECO:0000313" key="7">
    <source>
        <dbReference type="EMBL" id="RKS90822.1"/>
    </source>
</evidence>
<keyword evidence="3" id="KW-0472">Membrane</keyword>
<feature type="signal peptide" evidence="4">
    <location>
        <begin position="1"/>
        <end position="24"/>
    </location>
</feature>
<evidence type="ECO:0000256" key="3">
    <source>
        <dbReference type="SAM" id="Phobius"/>
    </source>
</evidence>
<feature type="domain" description="Peptidase S1" evidence="5">
    <location>
        <begin position="65"/>
        <end position="355"/>
    </location>
</feature>
<dbReference type="SMART" id="SM00020">
    <property type="entry name" value="Tryp_SPc"/>
    <property type="match status" value="1"/>
</dbReference>
<evidence type="ECO:0000313" key="6">
    <source>
        <dbReference type="EMBL" id="BBE33737.1"/>
    </source>
</evidence>
<keyword evidence="2" id="KW-1015">Disulfide bond</keyword>
<keyword evidence="9" id="KW-1185">Reference proteome</keyword>
<evidence type="ECO:0000259" key="5">
    <source>
        <dbReference type="PROSITE" id="PS50240"/>
    </source>
</evidence>
<dbReference type="SUPFAM" id="SSF50494">
    <property type="entry name" value="Trypsin-like serine proteases"/>
    <property type="match status" value="1"/>
</dbReference>
<dbReference type="InterPro" id="IPR043504">
    <property type="entry name" value="Peptidase_S1_PA_chymotrypsin"/>
</dbReference>
<dbReference type="GO" id="GO:0004252">
    <property type="term" value="F:serine-type endopeptidase activity"/>
    <property type="evidence" value="ECO:0007669"/>
    <property type="project" value="InterPro"/>
</dbReference>
<dbReference type="InterPro" id="IPR001314">
    <property type="entry name" value="Peptidase_S1A"/>
</dbReference>
<dbReference type="Pfam" id="PF00089">
    <property type="entry name" value="Trypsin"/>
    <property type="match status" value="1"/>
</dbReference>
<dbReference type="PRINTS" id="PR00722">
    <property type="entry name" value="CHYMOTRYPSIN"/>
</dbReference>
<dbReference type="InterPro" id="IPR013424">
    <property type="entry name" value="Ice-binding_C"/>
</dbReference>
<comment type="similarity">
    <text evidence="1">Belongs to the peptidase S1 family.</text>
</comment>
<dbReference type="EMBL" id="AP018711">
    <property type="protein sequence ID" value="BBE33737.1"/>
    <property type="molecule type" value="Genomic_DNA"/>
</dbReference>
<organism evidence="6 8">
    <name type="scientific">Sphingosinicella microcystinivorans</name>
    <dbReference type="NCBI Taxonomy" id="335406"/>
    <lineage>
        <taxon>Bacteria</taxon>
        <taxon>Pseudomonadati</taxon>
        <taxon>Pseudomonadota</taxon>
        <taxon>Alphaproteobacteria</taxon>
        <taxon>Sphingomonadales</taxon>
        <taxon>Sphingosinicellaceae</taxon>
        <taxon>Sphingosinicella</taxon>
    </lineage>
</organism>
<evidence type="ECO:0000256" key="2">
    <source>
        <dbReference type="ARBA" id="ARBA00023157"/>
    </source>
</evidence>
<evidence type="ECO:0000313" key="9">
    <source>
        <dbReference type="Proteomes" id="UP000276029"/>
    </source>
</evidence>
<evidence type="ECO:0000313" key="8">
    <source>
        <dbReference type="Proteomes" id="UP000275727"/>
    </source>
</evidence>
<dbReference type="Pfam" id="PF07589">
    <property type="entry name" value="PEP-CTERM"/>
    <property type="match status" value="1"/>
</dbReference>
<evidence type="ECO:0000256" key="1">
    <source>
        <dbReference type="ARBA" id="ARBA00007664"/>
    </source>
</evidence>
<dbReference type="InterPro" id="IPR001254">
    <property type="entry name" value="Trypsin_dom"/>
</dbReference>
<dbReference type="Proteomes" id="UP000276029">
    <property type="component" value="Unassembled WGS sequence"/>
</dbReference>